<accession>A0A4S1XEM4</accession>
<keyword evidence="2" id="KW-1185">Reference proteome</keyword>
<dbReference type="Gene3D" id="3.40.50.150">
    <property type="entry name" value="Vaccinia Virus protein VP39"/>
    <property type="match status" value="1"/>
</dbReference>
<dbReference type="AlphaFoldDB" id="A0A4S1XEM4"/>
<dbReference type="EMBL" id="SRXT01000003">
    <property type="protein sequence ID" value="TGX54083.1"/>
    <property type="molecule type" value="Genomic_DNA"/>
</dbReference>
<dbReference type="RefSeq" id="WP_135963322.1">
    <property type="nucleotide sequence ID" value="NZ_SRXT01000003.1"/>
</dbReference>
<organism evidence="1 2">
    <name type="scientific">Sphingomonas gei</name>
    <dbReference type="NCBI Taxonomy" id="1395960"/>
    <lineage>
        <taxon>Bacteria</taxon>
        <taxon>Pseudomonadati</taxon>
        <taxon>Pseudomonadota</taxon>
        <taxon>Alphaproteobacteria</taxon>
        <taxon>Sphingomonadales</taxon>
        <taxon>Sphingomonadaceae</taxon>
        <taxon>Sphingomonas</taxon>
    </lineage>
</organism>
<evidence type="ECO:0000313" key="2">
    <source>
        <dbReference type="Proteomes" id="UP000306147"/>
    </source>
</evidence>
<reference evidence="1 2" key="1">
    <citation type="submission" date="2019-04" db="EMBL/GenBank/DDBJ databases">
        <title>Sphingomonas psychrotolerans sp. nov., isolated from soil in the Tianshan Mountains, Xinjiang, China.</title>
        <authorList>
            <person name="Luo Y."/>
            <person name="Sheng H."/>
        </authorList>
    </citation>
    <scope>NUCLEOTIDE SEQUENCE [LARGE SCALE GENOMIC DNA]</scope>
    <source>
        <strain evidence="1 2">ZFGT-11</strain>
    </source>
</reference>
<name>A0A4S1XEM4_9SPHN</name>
<evidence type="ECO:0008006" key="3">
    <source>
        <dbReference type="Google" id="ProtNLM"/>
    </source>
</evidence>
<proteinExistence type="predicted"/>
<dbReference type="OrthoDB" id="3448233at2"/>
<comment type="caution">
    <text evidence="1">The sequence shown here is derived from an EMBL/GenBank/DDBJ whole genome shotgun (WGS) entry which is preliminary data.</text>
</comment>
<dbReference type="SUPFAM" id="SSF53335">
    <property type="entry name" value="S-adenosyl-L-methionine-dependent methyltransferases"/>
    <property type="match status" value="1"/>
</dbReference>
<evidence type="ECO:0000313" key="1">
    <source>
        <dbReference type="EMBL" id="TGX54083.1"/>
    </source>
</evidence>
<dbReference type="InterPro" id="IPR029063">
    <property type="entry name" value="SAM-dependent_MTases_sf"/>
</dbReference>
<dbReference type="Proteomes" id="UP000306147">
    <property type="component" value="Unassembled WGS sequence"/>
</dbReference>
<gene>
    <name evidence="1" type="ORF">E5A73_08140</name>
</gene>
<dbReference type="Pfam" id="PF13578">
    <property type="entry name" value="Methyltransf_24"/>
    <property type="match status" value="1"/>
</dbReference>
<sequence>MTFGTFIEPYEQAHEVDALAAGLSASIASGYRAVGQIGALLGQSRIFDRIVAKLQALGLDYEDQCSAQYYFDLVRTLRDFNGEFDRVVEVGVFMGGSSTFLAGCIEPFDFDLDMVDIDPNFLRFAYERVRRMYPEAAKRIRLFHGDLPSYVRHVMLGEPDHRTIVHHDGSHEFNQVVKDMSSLYYVREQLFAIIAQDTHLRGTIQNMNFVDLALYAVFGTDLKYASIGAAYDRFDSLTQPNAFQGNYFLPGVAEGVVLPMAANHFQYPHPELSIDDFLPPAHACEVSLAA</sequence>
<protein>
    <recommendedName>
        <fullName evidence="3">Class I SAM-dependent methyltransferase</fullName>
    </recommendedName>
</protein>